<dbReference type="PATRIC" id="fig|1036673.3.peg.4914"/>
<dbReference type="EMBL" id="CP002869">
    <property type="protein sequence ID" value="AEI43827.1"/>
    <property type="molecule type" value="Genomic_DNA"/>
</dbReference>
<evidence type="ECO:0000313" key="2">
    <source>
        <dbReference type="Proteomes" id="UP000006620"/>
    </source>
</evidence>
<gene>
    <name evidence="1" type="ordered locus">KNP414_05303</name>
</gene>
<dbReference type="HOGENOM" id="CLU_113704_0_0_9"/>
<dbReference type="KEGG" id="pms:KNP414_05303"/>
<accession>F8FE68</accession>
<evidence type="ECO:0000313" key="1">
    <source>
        <dbReference type="EMBL" id="AEI43827.1"/>
    </source>
</evidence>
<dbReference type="AlphaFoldDB" id="F8FE68"/>
<dbReference type="RefSeq" id="WP_013918980.1">
    <property type="nucleotide sequence ID" value="NC_015690.1"/>
</dbReference>
<reference evidence="1 2" key="2">
    <citation type="journal article" date="2013" name="Genome Announc.">
        <title>Genome Sequence of Growth-Improving Paenibacillus mucilaginosus Strain KNP414.</title>
        <authorList>
            <person name="Lu J.J."/>
            <person name="Wang J.F."/>
            <person name="Hu X.F."/>
        </authorList>
    </citation>
    <scope>NUCLEOTIDE SEQUENCE [LARGE SCALE GENOMIC DNA]</scope>
    <source>
        <strain evidence="1 2">KNP414</strain>
    </source>
</reference>
<reference evidence="2" key="1">
    <citation type="submission" date="2011-06" db="EMBL/GenBank/DDBJ databases">
        <title>Complete genome sequence of Paenibacillus mucilaginosus KNP414.</title>
        <authorList>
            <person name="Wang J."/>
            <person name="Hu S."/>
            <person name="Hu X."/>
            <person name="Zhang B."/>
            <person name="Dong D."/>
            <person name="Zhang S."/>
            <person name="Zhao K."/>
            <person name="Wu D."/>
        </authorList>
    </citation>
    <scope>NUCLEOTIDE SEQUENCE [LARGE SCALE GENOMIC DNA]</scope>
    <source>
        <strain evidence="2">KNP414</strain>
    </source>
</reference>
<dbReference type="Proteomes" id="UP000006620">
    <property type="component" value="Chromosome"/>
</dbReference>
<sequence length="165" mass="18817">MAVGTRLLSEHIIKKHSPHLKYVRIHSGGGHTAVIYAWNENLQLSDQDAFRLRRLAAGHLSPYVSYKVKPYDKLQEDGIPVRPELPESVVEAAMSRSVQQTELLARINRLFPIGQIAFNRYDAIHGTIHFDVYLNPGITAIEKELFQEYLHEVIPLGSSFELTYH</sequence>
<organism evidence="1 2">
    <name type="scientific">Paenibacillus mucilaginosus (strain KNP414)</name>
    <dbReference type="NCBI Taxonomy" id="1036673"/>
    <lineage>
        <taxon>Bacteria</taxon>
        <taxon>Bacillati</taxon>
        <taxon>Bacillota</taxon>
        <taxon>Bacilli</taxon>
        <taxon>Bacillales</taxon>
        <taxon>Paenibacillaceae</taxon>
        <taxon>Paenibacillus</taxon>
    </lineage>
</organism>
<name>F8FE68_PAEMK</name>
<protein>
    <submittedName>
        <fullName evidence="1">Uncharacterized protein</fullName>
    </submittedName>
</protein>
<proteinExistence type="predicted"/>